<accession>A0A5B6VCB9</accession>
<dbReference type="Proteomes" id="UP000325315">
    <property type="component" value="Unassembled WGS sequence"/>
</dbReference>
<evidence type="ECO:0000313" key="3">
    <source>
        <dbReference type="Proteomes" id="UP000325315"/>
    </source>
</evidence>
<reference evidence="2" key="1">
    <citation type="submission" date="2019-08" db="EMBL/GenBank/DDBJ databases">
        <authorList>
            <person name="Liu F."/>
        </authorList>
    </citation>
    <scope>NUCLEOTIDE SEQUENCE [LARGE SCALE GENOMIC DNA]</scope>
    <source>
        <strain evidence="2">PA1801</strain>
        <tissue evidence="2">Leaf</tissue>
    </source>
</reference>
<gene>
    <name evidence="2" type="ORF">EPI10_001766</name>
</gene>
<comment type="caution">
    <text evidence="2">The sequence shown here is derived from an EMBL/GenBank/DDBJ whole genome shotgun (WGS) entry which is preliminary data.</text>
</comment>
<organism evidence="2 3">
    <name type="scientific">Gossypium australe</name>
    <dbReference type="NCBI Taxonomy" id="47621"/>
    <lineage>
        <taxon>Eukaryota</taxon>
        <taxon>Viridiplantae</taxon>
        <taxon>Streptophyta</taxon>
        <taxon>Embryophyta</taxon>
        <taxon>Tracheophyta</taxon>
        <taxon>Spermatophyta</taxon>
        <taxon>Magnoliopsida</taxon>
        <taxon>eudicotyledons</taxon>
        <taxon>Gunneridae</taxon>
        <taxon>Pentapetalae</taxon>
        <taxon>rosids</taxon>
        <taxon>malvids</taxon>
        <taxon>Malvales</taxon>
        <taxon>Malvaceae</taxon>
        <taxon>Malvoideae</taxon>
        <taxon>Gossypium</taxon>
    </lineage>
</organism>
<evidence type="ECO:0000313" key="2">
    <source>
        <dbReference type="EMBL" id="KAA3466694.1"/>
    </source>
</evidence>
<feature type="domain" description="Tf2-1-like SH3-like" evidence="1">
    <location>
        <begin position="26"/>
        <end position="71"/>
    </location>
</feature>
<dbReference type="AlphaFoldDB" id="A0A5B6VCB9"/>
<dbReference type="OrthoDB" id="998764at2759"/>
<protein>
    <submittedName>
        <fullName evidence="2">Coilin-like</fullName>
    </submittedName>
</protein>
<name>A0A5B6VCB9_9ROSI</name>
<sequence length="72" mass="8566">MFLIRSKPTLARCELEYSSEDYSVEFGRKGMLDPRFIRPCEIIWSISPMAYQLILPSELEKIHNVFHFLMLQ</sequence>
<dbReference type="EMBL" id="SMMG02000007">
    <property type="protein sequence ID" value="KAA3466694.1"/>
    <property type="molecule type" value="Genomic_DNA"/>
</dbReference>
<proteinExistence type="predicted"/>
<evidence type="ECO:0000259" key="1">
    <source>
        <dbReference type="Pfam" id="PF24626"/>
    </source>
</evidence>
<keyword evidence="3" id="KW-1185">Reference proteome</keyword>
<dbReference type="InterPro" id="IPR056924">
    <property type="entry name" value="SH3_Tf2-1"/>
</dbReference>
<dbReference type="Pfam" id="PF24626">
    <property type="entry name" value="SH3_Tf2-1"/>
    <property type="match status" value="1"/>
</dbReference>
<dbReference type="PANTHER" id="PTHR46148">
    <property type="entry name" value="CHROMO DOMAIN-CONTAINING PROTEIN"/>
    <property type="match status" value="1"/>
</dbReference>
<dbReference type="PANTHER" id="PTHR46148:SF44">
    <property type="entry name" value="GAG-POL POLYPROTEIN"/>
    <property type="match status" value="1"/>
</dbReference>